<dbReference type="EMBL" id="LR778114">
    <property type="protein sequence ID" value="CAB1128745.1"/>
    <property type="molecule type" value="Genomic_DNA"/>
</dbReference>
<dbReference type="KEGG" id="hfv:R50_1239"/>
<keyword evidence="3" id="KW-1185">Reference proteome</keyword>
<evidence type="ECO:0000313" key="2">
    <source>
        <dbReference type="EMBL" id="CAB1128745.1"/>
    </source>
</evidence>
<gene>
    <name evidence="2" type="ORF">R50_1239</name>
</gene>
<proteinExistence type="predicted"/>
<dbReference type="Pfam" id="PF00269">
    <property type="entry name" value="SASP"/>
    <property type="match status" value="1"/>
</dbReference>
<sequence>MARRTRQPLLPAEVRRRFKAEVAEELGLVDDIAAQGWAGMPARELGRIGGRIGGNIVRVMIRAAEQQLAGSDGE</sequence>
<dbReference type="Proteomes" id="UP000503399">
    <property type="component" value="Chromosome"/>
</dbReference>
<dbReference type="GO" id="GO:0006265">
    <property type="term" value="P:DNA topological change"/>
    <property type="evidence" value="ECO:0007669"/>
    <property type="project" value="InterPro"/>
</dbReference>
<evidence type="ECO:0000313" key="3">
    <source>
        <dbReference type="Proteomes" id="UP000503399"/>
    </source>
</evidence>
<name>A0A6F8ZH14_9FIRM</name>
<dbReference type="AlphaFoldDB" id="A0A6F8ZH14"/>
<dbReference type="GO" id="GO:0003690">
    <property type="term" value="F:double-stranded DNA binding"/>
    <property type="evidence" value="ECO:0007669"/>
    <property type="project" value="InterPro"/>
</dbReference>
<protein>
    <submittedName>
        <fullName evidence="2">Small acid-soluble spore protein</fullName>
    </submittedName>
</protein>
<dbReference type="InterPro" id="IPR001448">
    <property type="entry name" value="SASP_alpha/beta-type"/>
</dbReference>
<organism evidence="2 3">
    <name type="scientific">Candidatus Hydrogenisulfobacillus filiaventi</name>
    <dbReference type="NCBI Taxonomy" id="2707344"/>
    <lineage>
        <taxon>Bacteria</taxon>
        <taxon>Bacillati</taxon>
        <taxon>Bacillota</taxon>
        <taxon>Clostridia</taxon>
        <taxon>Eubacteriales</taxon>
        <taxon>Clostridiales Family XVII. Incertae Sedis</taxon>
        <taxon>Candidatus Hydrogenisulfobacillus</taxon>
    </lineage>
</organism>
<dbReference type="Gene3D" id="6.10.10.80">
    <property type="entry name" value="Small, acid-soluble spore protein, alpha/beta type-like"/>
    <property type="match status" value="1"/>
</dbReference>
<evidence type="ECO:0000256" key="1">
    <source>
        <dbReference type="ARBA" id="ARBA00003863"/>
    </source>
</evidence>
<comment type="function">
    <text evidence="1">SASP are bound to spore DNA. They are double-stranded DNA-binding proteins that cause DNA to change to an a-like conformation. They protect the DNA backbone from chemical and enzymatic cleavage and are thus involved in dormant spore's high resistance to UV light.</text>
</comment>
<dbReference type="InterPro" id="IPR038300">
    <property type="entry name" value="SASP_sf_alpha/beta"/>
</dbReference>
<reference evidence="2 3" key="1">
    <citation type="submission" date="2020-02" db="EMBL/GenBank/DDBJ databases">
        <authorList>
            <person name="Hogendoorn C."/>
        </authorList>
    </citation>
    <scope>NUCLEOTIDE SEQUENCE [LARGE SCALE GENOMIC DNA]</scope>
    <source>
        <strain evidence="2">R501</strain>
    </source>
</reference>
<accession>A0A6F8ZH14</accession>